<dbReference type="PRINTS" id="PR01228">
    <property type="entry name" value="EGGSHELL"/>
</dbReference>
<evidence type="ECO:0000313" key="3">
    <source>
        <dbReference type="Proteomes" id="UP000031623"/>
    </source>
</evidence>
<dbReference type="Gene3D" id="2.60.40.10">
    <property type="entry name" value="Immunoglobulins"/>
    <property type="match status" value="1"/>
</dbReference>
<dbReference type="GO" id="GO:0016747">
    <property type="term" value="F:acyltransferase activity, transferring groups other than amino-acyl groups"/>
    <property type="evidence" value="ECO:0007669"/>
    <property type="project" value="InterPro"/>
</dbReference>
<dbReference type="Proteomes" id="UP000031623">
    <property type="component" value="Chromosome"/>
</dbReference>
<dbReference type="AlphaFoldDB" id="A0A090AJ05"/>
<dbReference type="EMBL" id="AP014633">
    <property type="protein sequence ID" value="BAP54825.1"/>
    <property type="molecule type" value="Genomic_DNA"/>
</dbReference>
<evidence type="ECO:0000259" key="1">
    <source>
        <dbReference type="Pfam" id="PF13302"/>
    </source>
</evidence>
<proteinExistence type="predicted"/>
<evidence type="ECO:0000313" key="2">
    <source>
        <dbReference type="EMBL" id="BAP54825.1"/>
    </source>
</evidence>
<accession>A0A090AJ05</accession>
<sequence length="832" mass="88618">MSTTRIQPAPLHQGNTIILRRVVPTDAAFLFEKAYQNLDFIHRFRVNDTPQNVEEVRNRLKRQWQSTPEQSGYLEMLIIHKKYGPIGLAVLAEYSPFHRRAEYLIGLFDKEHRQAWYGIETTLLVIDLAFNRYNLHKLIAYTYAYNEAGQKNLLGGGFVDEGLRREHLYSEAEGRFIDIRAFGMTLNDFRRSQLTSRLSRRLVGYDITHANEQPVTTIYSNKYFYSKGYKLLGSAISVVLSLSTPVYAANYDVTAASDDGTGGTTNSLSWAIWQANTNPGTDTITLKTDMTVTGVMKRLINSDVTLQSDDTVRTISGGNTHRPLFIKSGHVNIQNLNLNNGLAKGGYSNKGGGGAGLGGALFVYSGTVNIDSVTFNNNIVQGGSGGIGGSYRTGGGGGMYGSGNHGGGGLFASSSGDEGAYDGPVGNPYGGFGGSNGGGSGGFAGGGGHNDSGNGGNGGFGGGGGFGYYYGCGYITGGNGGFGGGGGYGYGESYCGEYGGYNSGSGGNGGFGGGGGYGNDSDGNSGFGGGRGGITCSGSGKERTCKRGGGGGAGFGGAIFAKKGIVTLSNVNFTNNSAIRGTGLRNGKGRGGAIFICTASEGESECSAIVKDCSNNTFTNNSADDGENDIFGILNSCIPNLVMLSNFQINDKTLSWNTTIELDNAGFNVWRRIPNGPWEKINDTLIPARGEGSTYTFIDSSAILGQNYEYRLEDIDMSGSNTFHYPEGIAPMIDLISPVDGAILSAVTVPVFQWNTTNYDGFRFQYAYPGSEIQTFPMNSWNSTMSFTPNADLWTNFVNQLEVGETVYWRIQGKLDNSEDNYSDVQQFTIIK</sequence>
<dbReference type="STRING" id="40754.THII_0528"/>
<dbReference type="Gene3D" id="3.40.630.30">
    <property type="match status" value="1"/>
</dbReference>
<dbReference type="PANTHER" id="PTHR43415">
    <property type="entry name" value="SPERMIDINE N(1)-ACETYLTRANSFERASE"/>
    <property type="match status" value="1"/>
</dbReference>
<protein>
    <recommendedName>
        <fullName evidence="1">N-acetyltransferase domain-containing protein</fullName>
    </recommendedName>
</protein>
<dbReference type="Pfam" id="PF13302">
    <property type="entry name" value="Acetyltransf_3"/>
    <property type="match status" value="1"/>
</dbReference>
<dbReference type="InterPro" id="IPR000182">
    <property type="entry name" value="GNAT_dom"/>
</dbReference>
<feature type="domain" description="N-acetyltransferase" evidence="1">
    <location>
        <begin position="17"/>
        <end position="151"/>
    </location>
</feature>
<dbReference type="InterPro" id="IPR016181">
    <property type="entry name" value="Acyl_CoA_acyltransferase"/>
</dbReference>
<gene>
    <name evidence="2" type="ORF">THII_0528</name>
</gene>
<dbReference type="SUPFAM" id="SSF55729">
    <property type="entry name" value="Acyl-CoA N-acyltransferases (Nat)"/>
    <property type="match status" value="1"/>
</dbReference>
<dbReference type="InterPro" id="IPR013783">
    <property type="entry name" value="Ig-like_fold"/>
</dbReference>
<dbReference type="PANTHER" id="PTHR43415:SF3">
    <property type="entry name" value="GNAT-FAMILY ACETYLTRANSFERASE"/>
    <property type="match status" value="1"/>
</dbReference>
<dbReference type="HOGENOM" id="CLU_340949_0_0_6"/>
<name>A0A090AJ05_9GAMM</name>
<reference evidence="2" key="1">
    <citation type="journal article" date="2014" name="ISME J.">
        <title>Ecophysiology of Thioploca ingrica as revealed by the complete genome sequence supplemented with proteomic evidence.</title>
        <authorList>
            <person name="Kojima H."/>
            <person name="Ogura Y."/>
            <person name="Yamamoto N."/>
            <person name="Togashi T."/>
            <person name="Mori H."/>
            <person name="Watanabe T."/>
            <person name="Nemoto F."/>
            <person name="Kurokawa K."/>
            <person name="Hayashi T."/>
            <person name="Fukui M."/>
        </authorList>
    </citation>
    <scope>NUCLEOTIDE SEQUENCE [LARGE SCALE GENOMIC DNA]</scope>
</reference>
<organism evidence="2 3">
    <name type="scientific">Thioploca ingrica</name>
    <dbReference type="NCBI Taxonomy" id="40754"/>
    <lineage>
        <taxon>Bacteria</taxon>
        <taxon>Pseudomonadati</taxon>
        <taxon>Pseudomonadota</taxon>
        <taxon>Gammaproteobacteria</taxon>
        <taxon>Thiotrichales</taxon>
        <taxon>Thiotrichaceae</taxon>
        <taxon>Thioploca</taxon>
    </lineage>
</organism>
<dbReference type="KEGG" id="tig:THII_0528"/>
<keyword evidence="3" id="KW-1185">Reference proteome</keyword>